<dbReference type="Proteomes" id="UP000269396">
    <property type="component" value="Unassembled WGS sequence"/>
</dbReference>
<protein>
    <submittedName>
        <fullName evidence="3">Uncharacterized protein</fullName>
    </submittedName>
</protein>
<organism evidence="3 4">
    <name type="scientific">Schistosoma mattheei</name>
    <dbReference type="NCBI Taxonomy" id="31246"/>
    <lineage>
        <taxon>Eukaryota</taxon>
        <taxon>Metazoa</taxon>
        <taxon>Spiralia</taxon>
        <taxon>Lophotrochozoa</taxon>
        <taxon>Platyhelminthes</taxon>
        <taxon>Trematoda</taxon>
        <taxon>Digenea</taxon>
        <taxon>Strigeidida</taxon>
        <taxon>Schistosomatoidea</taxon>
        <taxon>Schistosomatidae</taxon>
        <taxon>Schistosoma</taxon>
    </lineage>
</organism>
<reference evidence="3 4" key="1">
    <citation type="submission" date="2018-11" db="EMBL/GenBank/DDBJ databases">
        <authorList>
            <consortium name="Pathogen Informatics"/>
        </authorList>
    </citation>
    <scope>NUCLEOTIDE SEQUENCE [LARGE SCALE GENOMIC DNA]</scope>
    <source>
        <strain>Denwood</strain>
        <strain evidence="4">Zambia</strain>
    </source>
</reference>
<keyword evidence="4" id="KW-1185">Reference proteome</keyword>
<evidence type="ECO:0000313" key="4">
    <source>
        <dbReference type="Proteomes" id="UP000269396"/>
    </source>
</evidence>
<feature type="region of interest" description="Disordered" evidence="2">
    <location>
        <begin position="96"/>
        <end position="136"/>
    </location>
</feature>
<dbReference type="EMBL" id="UZAL01029485">
    <property type="protein sequence ID" value="VDP48548.1"/>
    <property type="molecule type" value="Genomic_DNA"/>
</dbReference>
<keyword evidence="1" id="KW-0175">Coiled coil</keyword>
<feature type="coiled-coil region" evidence="1">
    <location>
        <begin position="42"/>
        <end position="92"/>
    </location>
</feature>
<name>A0A183P4A3_9TREM</name>
<evidence type="ECO:0000256" key="2">
    <source>
        <dbReference type="SAM" id="MobiDB-lite"/>
    </source>
</evidence>
<feature type="compositionally biased region" description="Basic and acidic residues" evidence="2">
    <location>
        <begin position="113"/>
        <end position="136"/>
    </location>
</feature>
<evidence type="ECO:0000256" key="1">
    <source>
        <dbReference type="SAM" id="Coils"/>
    </source>
</evidence>
<proteinExistence type="predicted"/>
<evidence type="ECO:0000313" key="3">
    <source>
        <dbReference type="EMBL" id="VDP48548.1"/>
    </source>
</evidence>
<accession>A0A183P4A3</accession>
<sequence>MEDNRKGIKGALASTCQEVLGRNKHRHREWVSMGTMDKIQERKNKKTEINNSRRRAEEVKAQAEYAEANKQVKNFKANKQKYVENCATTEEKAARKGNMKRVYSNEETTGKYSKPERPVKDKEGKLITEIQEQRNS</sequence>
<gene>
    <name evidence="3" type="ORF">SMTD_LOCUS9189</name>
</gene>
<dbReference type="AlphaFoldDB" id="A0A183P4A3"/>